<dbReference type="RefSeq" id="WP_066069584.1">
    <property type="nucleotide sequence ID" value="NZ_FRBG01000003.1"/>
</dbReference>
<dbReference type="PANTHER" id="PTHR38032">
    <property type="entry name" value="POLYMERASE-RELATED"/>
    <property type="match status" value="1"/>
</dbReference>
<accession>A0A150FQF0</accession>
<dbReference type="Pfam" id="PF20250">
    <property type="entry name" value="FapA_N"/>
    <property type="match status" value="1"/>
</dbReference>
<dbReference type="SUPFAM" id="SSF63848">
    <property type="entry name" value="Cell-division inhibitor MinC, C-terminal domain"/>
    <property type="match status" value="1"/>
</dbReference>
<feature type="domain" description="Flagellar Assembly Protein A N-terminal region" evidence="2">
    <location>
        <begin position="25"/>
        <end position="188"/>
    </location>
</feature>
<dbReference type="AlphaFoldDB" id="A0A150FQF0"/>
<dbReference type="InterPro" id="IPR046866">
    <property type="entry name" value="FapA_N"/>
</dbReference>
<dbReference type="InterPro" id="IPR046865">
    <property type="entry name" value="FapA_b_solenoid"/>
</dbReference>
<dbReference type="InterPro" id="IPR005646">
    <property type="entry name" value="FapA"/>
</dbReference>
<evidence type="ECO:0000313" key="6">
    <source>
        <dbReference type="Proteomes" id="UP000323392"/>
    </source>
</evidence>
<reference evidence="3 5" key="1">
    <citation type="submission" date="2016-02" db="EMBL/GenBank/DDBJ databases">
        <title>Draft genome sequence for Clostridium paradoxum JW-YL-7.</title>
        <authorList>
            <person name="Utturkar S.M."/>
            <person name="Lancaster A."/>
            <person name="Poole F.L."/>
            <person name="Adams M.W."/>
            <person name="Brown S.D."/>
        </authorList>
    </citation>
    <scope>NUCLEOTIDE SEQUENCE [LARGE SCALE GENOMIC DNA]</scope>
    <source>
        <strain evidence="3 5">JW-YL-7</strain>
    </source>
</reference>
<dbReference type="Proteomes" id="UP000092605">
    <property type="component" value="Unassembled WGS sequence"/>
</dbReference>
<dbReference type="Pfam" id="PF03961">
    <property type="entry name" value="FapA"/>
    <property type="match status" value="1"/>
</dbReference>
<organism evidence="3 5">
    <name type="scientific">Alkalithermobacter thermoalcaliphilus JW-YL-7 = DSM 7308</name>
    <dbReference type="NCBI Taxonomy" id="1121328"/>
    <lineage>
        <taxon>Bacteria</taxon>
        <taxon>Bacillati</taxon>
        <taxon>Bacillota</taxon>
        <taxon>Clostridia</taxon>
        <taxon>Peptostreptococcales</taxon>
        <taxon>Tepidibacteraceae</taxon>
        <taxon>Alkalithermobacter</taxon>
    </lineage>
</organism>
<dbReference type="OrthoDB" id="9816426at2"/>
<protein>
    <recommendedName>
        <fullName evidence="2">Flagellar Assembly Protein A N-terminal region domain-containing protein</fullName>
    </recommendedName>
</protein>
<comment type="caution">
    <text evidence="3">The sequence shown here is derived from an EMBL/GenBank/DDBJ whole genome shotgun (WGS) entry which is preliminary data.</text>
</comment>
<dbReference type="GO" id="GO:0000902">
    <property type="term" value="P:cell morphogenesis"/>
    <property type="evidence" value="ECO:0007669"/>
    <property type="project" value="InterPro"/>
</dbReference>
<gene>
    <name evidence="3" type="ORF">JWYL7_0871</name>
    <name evidence="4" type="ORF">SAMN05661008_00526</name>
</gene>
<proteinExistence type="predicted"/>
<feature type="coiled-coil region" evidence="1">
    <location>
        <begin position="350"/>
        <end position="432"/>
    </location>
</feature>
<dbReference type="InterPro" id="IPR036145">
    <property type="entry name" value="MinC_C_sf"/>
</dbReference>
<name>A0A150FQF0_CLOPD</name>
<keyword evidence="1" id="KW-0175">Coiled coil</keyword>
<dbReference type="EMBL" id="FRBG01000003">
    <property type="protein sequence ID" value="SHK60190.1"/>
    <property type="molecule type" value="Genomic_DNA"/>
</dbReference>
<sequence length="468" mass="51618">MKSGGSNTIKENYGDFELVLSLFGNMMQAYLTIKTKCKDIQINKQQLIDFLKRNNVVYGVNEDLLETMISHRMYNSPVKIAQGLDPIKGEDGFIKYYFNINTKPTAKTLEDGTIDFKELGYVENIKKGTVLAEKFPPKNGIDGVNVLGETVKAPVGKYVDFKIGKNVQISEDGFKLISTEDGRIDFKDGKIEINTVLNIPSNVDAATGNIRFNGDIVINGDVKSNFLVQADGNIEINGVVEGAIIKSKGNLIVKGGIRGNEKANIYCGKDLTCKYIENAKVICEGDIVTDFILHSVISSGNNVTVSGKKGMIAGGSIQAKNEVLAKVIGSPMGTATSIEVGTDPKLKLKLDTYIQEKQNIQKNMEDLLQKINLFKKNMGNSFISEERKQILVKSLSLYKQLSENLELINKEIKAVEEKINNLNQGKVIVQDKIYSGSKIKIGIYVKYIYEDVGAAQFYIDNACITTKA</sequence>
<evidence type="ECO:0000313" key="3">
    <source>
        <dbReference type="EMBL" id="KXZ39796.1"/>
    </source>
</evidence>
<evidence type="ECO:0000256" key="1">
    <source>
        <dbReference type="SAM" id="Coils"/>
    </source>
</evidence>
<dbReference type="PANTHER" id="PTHR38032:SF1">
    <property type="entry name" value="RNA-BINDING PROTEIN KHPB N-TERMINAL DOMAIN-CONTAINING PROTEIN"/>
    <property type="match status" value="1"/>
</dbReference>
<dbReference type="EMBL" id="LSFY01000001">
    <property type="protein sequence ID" value="KXZ39796.1"/>
    <property type="molecule type" value="Genomic_DNA"/>
</dbReference>
<dbReference type="Proteomes" id="UP000323392">
    <property type="component" value="Unassembled WGS sequence"/>
</dbReference>
<reference evidence="4 6" key="2">
    <citation type="submission" date="2016-11" db="EMBL/GenBank/DDBJ databases">
        <authorList>
            <person name="Varghese N."/>
            <person name="Submissions S."/>
        </authorList>
    </citation>
    <scope>NUCLEOTIDE SEQUENCE [LARGE SCALE GENOMIC DNA]</scope>
    <source>
        <strain evidence="4 6">DSM 7308</strain>
    </source>
</reference>
<keyword evidence="6" id="KW-1185">Reference proteome</keyword>
<evidence type="ECO:0000313" key="5">
    <source>
        <dbReference type="Proteomes" id="UP000092605"/>
    </source>
</evidence>
<dbReference type="STRING" id="1121328.JWYL7_0871"/>
<evidence type="ECO:0000259" key="2">
    <source>
        <dbReference type="Pfam" id="PF20250"/>
    </source>
</evidence>
<evidence type="ECO:0000313" key="4">
    <source>
        <dbReference type="EMBL" id="SHK60190.1"/>
    </source>
</evidence>
<dbReference type="PATRIC" id="fig|1121328.3.peg.877"/>